<sequence length="144" mass="15719">MQLFVSLVICALLAVHGQPDNTSQQTCQVGRVCGVLENILRKQERLEKKVEEHSKILGGASCPEDGQKFSVSAVADCKTMIKSLPDNHYKLDTTTATQTDRMCRVLAQPTVESQAYSVSAELLNQAGWQGINSGHLGLLFQRCG</sequence>
<organism evidence="2 3">
    <name type="scientific">Desmophyllum pertusum</name>
    <dbReference type="NCBI Taxonomy" id="174260"/>
    <lineage>
        <taxon>Eukaryota</taxon>
        <taxon>Metazoa</taxon>
        <taxon>Cnidaria</taxon>
        <taxon>Anthozoa</taxon>
        <taxon>Hexacorallia</taxon>
        <taxon>Scleractinia</taxon>
        <taxon>Caryophylliina</taxon>
        <taxon>Caryophylliidae</taxon>
        <taxon>Desmophyllum</taxon>
    </lineage>
</organism>
<protein>
    <recommendedName>
        <fullName evidence="4">Secreted protein</fullName>
    </recommendedName>
</protein>
<dbReference type="Proteomes" id="UP001163046">
    <property type="component" value="Unassembled WGS sequence"/>
</dbReference>
<evidence type="ECO:0008006" key="4">
    <source>
        <dbReference type="Google" id="ProtNLM"/>
    </source>
</evidence>
<evidence type="ECO:0000256" key="1">
    <source>
        <dbReference type="SAM" id="SignalP"/>
    </source>
</evidence>
<feature type="chain" id="PRO_5040870609" description="Secreted protein" evidence="1">
    <location>
        <begin position="18"/>
        <end position="144"/>
    </location>
</feature>
<dbReference type="EMBL" id="MU825905">
    <property type="protein sequence ID" value="KAJ7383159.1"/>
    <property type="molecule type" value="Genomic_DNA"/>
</dbReference>
<evidence type="ECO:0000313" key="2">
    <source>
        <dbReference type="EMBL" id="KAJ7383159.1"/>
    </source>
</evidence>
<name>A0A9X0D363_9CNID</name>
<accession>A0A9X0D363</accession>
<dbReference type="AlphaFoldDB" id="A0A9X0D363"/>
<keyword evidence="3" id="KW-1185">Reference proteome</keyword>
<comment type="caution">
    <text evidence="2">The sequence shown here is derived from an EMBL/GenBank/DDBJ whole genome shotgun (WGS) entry which is preliminary data.</text>
</comment>
<reference evidence="2" key="1">
    <citation type="submission" date="2023-01" db="EMBL/GenBank/DDBJ databases">
        <title>Genome assembly of the deep-sea coral Lophelia pertusa.</title>
        <authorList>
            <person name="Herrera S."/>
            <person name="Cordes E."/>
        </authorList>
    </citation>
    <scope>NUCLEOTIDE SEQUENCE</scope>
    <source>
        <strain evidence="2">USNM1676648</strain>
        <tissue evidence="2">Polyp</tissue>
    </source>
</reference>
<evidence type="ECO:0000313" key="3">
    <source>
        <dbReference type="Proteomes" id="UP001163046"/>
    </source>
</evidence>
<proteinExistence type="predicted"/>
<feature type="signal peptide" evidence="1">
    <location>
        <begin position="1"/>
        <end position="17"/>
    </location>
</feature>
<gene>
    <name evidence="2" type="ORF">OS493_030311</name>
</gene>
<keyword evidence="1" id="KW-0732">Signal</keyword>